<feature type="region of interest" description="Disordered" evidence="10">
    <location>
        <begin position="559"/>
        <end position="582"/>
    </location>
</feature>
<dbReference type="PANTHER" id="PTHR43762:SF1">
    <property type="entry name" value="D-ARABINONO-1,4-LACTONE OXIDASE"/>
    <property type="match status" value="1"/>
</dbReference>
<feature type="compositionally biased region" description="Basic and acidic residues" evidence="10">
    <location>
        <begin position="572"/>
        <end position="582"/>
    </location>
</feature>
<proteinExistence type="inferred from homology"/>
<dbReference type="PROSITE" id="PS51387">
    <property type="entry name" value="FAD_PCMH"/>
    <property type="match status" value="1"/>
</dbReference>
<dbReference type="Gene3D" id="3.30.70.2520">
    <property type="match status" value="1"/>
</dbReference>
<dbReference type="InterPro" id="IPR016166">
    <property type="entry name" value="FAD-bd_PCMH"/>
</dbReference>
<evidence type="ECO:0000256" key="8">
    <source>
        <dbReference type="ARBA" id="ARBA00033418"/>
    </source>
</evidence>
<dbReference type="PROSITE" id="PS00862">
    <property type="entry name" value="OX2_COVAL_FAD"/>
    <property type="match status" value="1"/>
</dbReference>
<dbReference type="SUPFAM" id="SSF56176">
    <property type="entry name" value="FAD-binding/transporter-associated domain-like"/>
    <property type="match status" value="1"/>
</dbReference>
<evidence type="ECO:0000256" key="6">
    <source>
        <dbReference type="ARBA" id="ARBA00022827"/>
    </source>
</evidence>
<feature type="compositionally biased region" description="Low complexity" evidence="10">
    <location>
        <begin position="559"/>
        <end position="571"/>
    </location>
</feature>
<dbReference type="Gene3D" id="3.30.43.10">
    <property type="entry name" value="Uridine Diphospho-n-acetylenolpyruvylglucosamine Reductase, domain 2"/>
    <property type="match status" value="1"/>
</dbReference>
<dbReference type="Gene3D" id="3.30.465.10">
    <property type="match status" value="1"/>
</dbReference>
<evidence type="ECO:0000256" key="3">
    <source>
        <dbReference type="ARBA" id="ARBA00005466"/>
    </source>
</evidence>
<dbReference type="InterPro" id="IPR006094">
    <property type="entry name" value="Oxid_FAD_bind_N"/>
</dbReference>
<evidence type="ECO:0000259" key="11">
    <source>
        <dbReference type="PROSITE" id="PS51387"/>
    </source>
</evidence>
<evidence type="ECO:0000256" key="10">
    <source>
        <dbReference type="SAM" id="MobiDB-lite"/>
    </source>
</evidence>
<dbReference type="Proteomes" id="UP001320420">
    <property type="component" value="Unassembled WGS sequence"/>
</dbReference>
<keyword evidence="9" id="KW-0496">Mitochondrion</keyword>
<dbReference type="PIRSF" id="PIRSF000136">
    <property type="entry name" value="LGO_GLO"/>
    <property type="match status" value="1"/>
</dbReference>
<dbReference type="InterPro" id="IPR016167">
    <property type="entry name" value="FAD-bd_PCMH_sub1"/>
</dbReference>
<dbReference type="EC" id="1.1.3.37" evidence="4 9"/>
<name>A0AAN9UWD4_9PEZI</name>
<evidence type="ECO:0000256" key="5">
    <source>
        <dbReference type="ARBA" id="ARBA00022630"/>
    </source>
</evidence>
<protein>
    <recommendedName>
        <fullName evidence="4 9">D-arabinono-1,4-lactone oxidase</fullName>
        <shortName evidence="9">ALO</shortName>
        <ecNumber evidence="4 9">1.1.3.37</ecNumber>
    </recommendedName>
    <alternativeName>
        <fullName evidence="8 9">L-galactono-gamma-lactone oxidase</fullName>
    </alternativeName>
</protein>
<dbReference type="InterPro" id="IPR010031">
    <property type="entry name" value="FAD_lactone_oxidase-like"/>
</dbReference>
<feature type="domain" description="FAD-binding PCMH-type" evidence="11">
    <location>
        <begin position="33"/>
        <end position="203"/>
    </location>
</feature>
<dbReference type="EMBL" id="JAKJXP020000064">
    <property type="protein sequence ID" value="KAK7750434.1"/>
    <property type="molecule type" value="Genomic_DNA"/>
</dbReference>
<comment type="catalytic activity">
    <reaction evidence="9">
        <text>D-arabinono-1,4-lactone + O2 = dehydro-D-arabinono-1,4-lactone + H2O2 + H(+)</text>
        <dbReference type="Rhea" id="RHEA:23756"/>
        <dbReference type="ChEBI" id="CHEBI:15378"/>
        <dbReference type="ChEBI" id="CHEBI:15379"/>
        <dbReference type="ChEBI" id="CHEBI:16240"/>
        <dbReference type="ChEBI" id="CHEBI:16292"/>
        <dbReference type="ChEBI" id="CHEBI:58277"/>
        <dbReference type="EC" id="1.1.3.37"/>
    </reaction>
</comment>
<dbReference type="PANTHER" id="PTHR43762">
    <property type="entry name" value="L-GULONOLACTONE OXIDASE"/>
    <property type="match status" value="1"/>
</dbReference>
<dbReference type="InterPro" id="IPR036318">
    <property type="entry name" value="FAD-bd_PCMH-like_sf"/>
</dbReference>
<dbReference type="GO" id="GO:0071949">
    <property type="term" value="F:FAD binding"/>
    <property type="evidence" value="ECO:0007669"/>
    <property type="project" value="UniProtKB-UniRule"/>
</dbReference>
<keyword evidence="5 9" id="KW-0285">Flavoprotein</keyword>
<organism evidence="12 13">
    <name type="scientific">Diatrype stigma</name>
    <dbReference type="NCBI Taxonomy" id="117547"/>
    <lineage>
        <taxon>Eukaryota</taxon>
        <taxon>Fungi</taxon>
        <taxon>Dikarya</taxon>
        <taxon>Ascomycota</taxon>
        <taxon>Pezizomycotina</taxon>
        <taxon>Sordariomycetes</taxon>
        <taxon>Xylariomycetidae</taxon>
        <taxon>Xylariales</taxon>
        <taxon>Diatrypaceae</taxon>
        <taxon>Diatrype</taxon>
    </lineage>
</organism>
<evidence type="ECO:0000256" key="7">
    <source>
        <dbReference type="ARBA" id="ARBA00023002"/>
    </source>
</evidence>
<comment type="subcellular location">
    <subcellularLocation>
        <location evidence="9">Mitochondrion membrane</location>
    </subcellularLocation>
</comment>
<comment type="caution">
    <text evidence="12">The sequence shown here is derived from an EMBL/GenBank/DDBJ whole genome shotgun (WGS) entry which is preliminary data.</text>
</comment>
<dbReference type="GO" id="GO:0003885">
    <property type="term" value="F:D-arabinono-1,4-lactone oxidase activity"/>
    <property type="evidence" value="ECO:0007669"/>
    <property type="project" value="UniProtKB-UniRule"/>
</dbReference>
<gene>
    <name evidence="12" type="primary">ALO1</name>
    <name evidence="12" type="ORF">SLS62_007623</name>
</gene>
<evidence type="ECO:0000256" key="1">
    <source>
        <dbReference type="ARBA" id="ARBA00001974"/>
    </source>
</evidence>
<keyword evidence="13" id="KW-1185">Reference proteome</keyword>
<comment type="cofactor">
    <cofactor evidence="1 9">
        <name>FAD</name>
        <dbReference type="ChEBI" id="CHEBI:57692"/>
    </cofactor>
</comment>
<dbReference type="GO" id="GO:0031966">
    <property type="term" value="C:mitochondrial membrane"/>
    <property type="evidence" value="ECO:0007669"/>
    <property type="project" value="UniProtKB-SubCell"/>
</dbReference>
<dbReference type="Pfam" id="PF01565">
    <property type="entry name" value="FAD_binding_4"/>
    <property type="match status" value="1"/>
</dbReference>
<dbReference type="NCBIfam" id="TIGR01678">
    <property type="entry name" value="FAD_lactone_ox"/>
    <property type="match status" value="1"/>
</dbReference>
<reference evidence="12 13" key="1">
    <citation type="submission" date="2024-02" db="EMBL/GenBank/DDBJ databases">
        <title>De novo assembly and annotation of 12 fungi associated with fruit tree decline syndrome in Ontario, Canada.</title>
        <authorList>
            <person name="Sulman M."/>
            <person name="Ellouze W."/>
            <person name="Ilyukhin E."/>
        </authorList>
    </citation>
    <scope>NUCLEOTIDE SEQUENCE [LARGE SCALE GENOMIC DNA]</scope>
    <source>
        <strain evidence="12 13">M11/M66-122</strain>
    </source>
</reference>
<dbReference type="Pfam" id="PF04030">
    <property type="entry name" value="ALO"/>
    <property type="match status" value="1"/>
</dbReference>
<dbReference type="InterPro" id="IPR006093">
    <property type="entry name" value="Oxy_OxRdtase_FAD_BS"/>
</dbReference>
<evidence type="ECO:0000256" key="2">
    <source>
        <dbReference type="ARBA" id="ARBA00005083"/>
    </source>
</evidence>
<comment type="pathway">
    <text evidence="2 9">Cofactor biosynthesis; D-erythroascorbate biosynthesis; dehydro-D-arabinono-1,4-lactone from D-arabinose: step 2/2.</text>
</comment>
<dbReference type="InterPro" id="IPR007173">
    <property type="entry name" value="ALO_C"/>
</dbReference>
<comment type="similarity">
    <text evidence="3 9">Belongs to the oxygen-dependent FAD-linked oxidoreductase family.</text>
</comment>
<evidence type="ECO:0000256" key="4">
    <source>
        <dbReference type="ARBA" id="ARBA00013136"/>
    </source>
</evidence>
<keyword evidence="6 9" id="KW-0274">FAD</keyword>
<sequence>MDPVVATELAKCDDAIPFRAKTHYTHSTWAKTFLSRPELFLLPESLPEIEKIVKLAGRCRRRITTTGSGHSPSSLTCTSSWLVNLDRYNRVLDVDTDTGLIVVQSGIRLYQLSEELDRHGLAMPNLGSINEQSVAGAISTGTHGSSLWHGILSESIPSLRITVADGTTKSCSSEENPELFRAALLSLGALGIISEITFQAVPAFTLRWKQVIDADAKMLSRWDDDLWTHAEFVRVWWFPYTRRAVTWSAQKTTEPPSDPPAAYYEGALGYYVYHNLLYLGQWFPRILPWVEWFTFGLQYGFANGATAAAVQPSREALLMNCLYSQFVNEWAVPLHRGPEALRRLGSWLNRLGPSDPGYVAHGIPFSAEGLYVHAPVEVRVSDASALRSTPTLAPPPRAYLDPTVEDGPTLYLNATLYRPYHTDPACRARYYEAFEWLMRELGGRPHWAKNFETDGPAIERMYGPDLEAWRSVRAQADPDGMFVGPWHRRHVLGQDGPILPLEEVEVKRARLSSLFSGGGVLVNSDYDPIPDPPLGSIGSFFARLRGKLGWGGHAAAAAAAAPAATTTTTATSDRDEKGHVGA</sequence>
<evidence type="ECO:0000313" key="12">
    <source>
        <dbReference type="EMBL" id="KAK7750434.1"/>
    </source>
</evidence>
<keyword evidence="7 9" id="KW-0560">Oxidoreductase</keyword>
<accession>A0AAN9UWD4</accession>
<dbReference type="InterPro" id="IPR030654">
    <property type="entry name" value="Sugar_lactone_oxidase"/>
</dbReference>
<evidence type="ECO:0000313" key="13">
    <source>
        <dbReference type="Proteomes" id="UP001320420"/>
    </source>
</evidence>
<dbReference type="InterPro" id="IPR016169">
    <property type="entry name" value="FAD-bd_PCMH_sub2"/>
</dbReference>
<dbReference type="AlphaFoldDB" id="A0AAN9UWD4"/>
<evidence type="ECO:0000256" key="9">
    <source>
        <dbReference type="RuleBase" id="RU367158"/>
    </source>
</evidence>